<evidence type="ECO:0000259" key="15">
    <source>
        <dbReference type="SMART" id="SM00642"/>
    </source>
</evidence>
<dbReference type="PANTHER" id="PTHR43447">
    <property type="entry name" value="ALPHA-AMYLASE"/>
    <property type="match status" value="1"/>
</dbReference>
<comment type="cofactor">
    <cofactor evidence="2 11">
        <name>Ca(2+)</name>
        <dbReference type="ChEBI" id="CHEBI:29108"/>
    </cofactor>
</comment>
<keyword evidence="8 14" id="KW-0119">Carbohydrate metabolism</keyword>
<accession>A0A0K9Q604</accession>
<dbReference type="AlphaFoldDB" id="A0A0K9Q604"/>
<evidence type="ECO:0000256" key="4">
    <source>
        <dbReference type="ARBA" id="ARBA00011245"/>
    </source>
</evidence>
<dbReference type="Proteomes" id="UP000036987">
    <property type="component" value="Unassembled WGS sequence"/>
</dbReference>
<dbReference type="Pfam" id="PF07821">
    <property type="entry name" value="Alpha-amyl_C2"/>
    <property type="match status" value="1"/>
</dbReference>
<dbReference type="InterPro" id="IPR006046">
    <property type="entry name" value="Alpha_amylase"/>
</dbReference>
<dbReference type="OMA" id="MQYFEWN"/>
<evidence type="ECO:0000256" key="10">
    <source>
        <dbReference type="ARBA" id="ARBA00030238"/>
    </source>
</evidence>
<dbReference type="STRING" id="29655.A0A0K9Q604"/>
<dbReference type="SMART" id="SM00810">
    <property type="entry name" value="Alpha-amyl_C2"/>
    <property type="match status" value="1"/>
</dbReference>
<feature type="active site" description="Nucleophile" evidence="12">
    <location>
        <position position="194"/>
    </location>
</feature>
<evidence type="ECO:0000256" key="12">
    <source>
        <dbReference type="PIRSR" id="PIRSR001028-1"/>
    </source>
</evidence>
<dbReference type="CDD" id="cd11314">
    <property type="entry name" value="AmyAc_arch_bac_plant_AmyA"/>
    <property type="match status" value="1"/>
</dbReference>
<evidence type="ECO:0000256" key="2">
    <source>
        <dbReference type="ARBA" id="ARBA00001913"/>
    </source>
</evidence>
<evidence type="ECO:0000313" key="18">
    <source>
        <dbReference type="Proteomes" id="UP000036987"/>
    </source>
</evidence>
<evidence type="ECO:0000256" key="14">
    <source>
        <dbReference type="RuleBase" id="RU361134"/>
    </source>
</evidence>
<name>A0A0K9Q604_ZOSMR</name>
<comment type="caution">
    <text evidence="17">The sequence shown here is derived from an EMBL/GenBank/DDBJ whole genome shotgun (WGS) entry which is preliminary data.</text>
</comment>
<dbReference type="EC" id="3.2.1.1" evidence="5 11"/>
<feature type="domain" description="Glycosyl hydrolase family 13 catalytic" evidence="15">
    <location>
        <begin position="28"/>
        <end position="356"/>
    </location>
</feature>
<evidence type="ECO:0000256" key="8">
    <source>
        <dbReference type="ARBA" id="ARBA00023277"/>
    </source>
</evidence>
<dbReference type="InterPro" id="IPR006047">
    <property type="entry name" value="GH13_cat_dom"/>
</dbReference>
<dbReference type="PIRSF" id="PIRSF001028">
    <property type="entry name" value="Alph-amls_plant"/>
    <property type="match status" value="1"/>
</dbReference>
<evidence type="ECO:0000256" key="9">
    <source>
        <dbReference type="ARBA" id="ARBA00023295"/>
    </source>
</evidence>
<keyword evidence="18" id="KW-1185">Reference proteome</keyword>
<keyword evidence="6" id="KW-0479">Metal-binding</keyword>
<dbReference type="InterPro" id="IPR017853">
    <property type="entry name" value="GH"/>
</dbReference>
<dbReference type="SUPFAM" id="SSF51011">
    <property type="entry name" value="Glycosyl hydrolase domain"/>
    <property type="match status" value="1"/>
</dbReference>
<evidence type="ECO:0000256" key="11">
    <source>
        <dbReference type="PIRNR" id="PIRNR001028"/>
    </source>
</evidence>
<proteinExistence type="inferred from homology"/>
<keyword evidence="9 14" id="KW-0326">Glycosidase</keyword>
<evidence type="ECO:0000313" key="17">
    <source>
        <dbReference type="EMBL" id="KMZ76112.1"/>
    </source>
</evidence>
<dbReference type="Gene3D" id="3.20.20.80">
    <property type="entry name" value="Glycosidases"/>
    <property type="match status" value="1"/>
</dbReference>
<evidence type="ECO:0000256" key="7">
    <source>
        <dbReference type="ARBA" id="ARBA00022801"/>
    </source>
</evidence>
<evidence type="ECO:0000256" key="3">
    <source>
        <dbReference type="ARBA" id="ARBA00008061"/>
    </source>
</evidence>
<dbReference type="OrthoDB" id="550577at2759"/>
<evidence type="ECO:0000256" key="5">
    <source>
        <dbReference type="ARBA" id="ARBA00012595"/>
    </source>
</evidence>
<dbReference type="EMBL" id="LFYR01000079">
    <property type="protein sequence ID" value="KMZ76112.1"/>
    <property type="molecule type" value="Genomic_DNA"/>
</dbReference>
<dbReference type="Pfam" id="PF00128">
    <property type="entry name" value="Alpha-amylase"/>
    <property type="match status" value="1"/>
</dbReference>
<evidence type="ECO:0000256" key="13">
    <source>
        <dbReference type="RuleBase" id="RU003615"/>
    </source>
</evidence>
<evidence type="ECO:0000259" key="16">
    <source>
        <dbReference type="SMART" id="SM00810"/>
    </source>
</evidence>
<dbReference type="PRINTS" id="PR00110">
    <property type="entry name" value="ALPHAAMYLASE"/>
</dbReference>
<gene>
    <name evidence="17" type="ORF">ZOSMA_106G00170</name>
</gene>
<dbReference type="InterPro" id="IPR013780">
    <property type="entry name" value="Glyco_hydro_b"/>
</dbReference>
<feature type="domain" description="Alpha-amylase C-terminal beta-sheet" evidence="16">
    <location>
        <begin position="357"/>
        <end position="415"/>
    </location>
</feature>
<protein>
    <recommendedName>
        <fullName evidence="5 11">Alpha-amylase</fullName>
        <ecNumber evidence="5 11">3.2.1.1</ecNumber>
    </recommendedName>
    <alternativeName>
        <fullName evidence="10 11">1,4-alpha-D-glucan glucanohydrolase</fullName>
    </alternativeName>
</protein>
<keyword evidence="7 14" id="KW-0378">Hydrolase</keyword>
<evidence type="ECO:0000256" key="1">
    <source>
        <dbReference type="ARBA" id="ARBA00000548"/>
    </source>
</evidence>
<reference evidence="18" key="1">
    <citation type="journal article" date="2016" name="Nature">
        <title>The genome of the seagrass Zostera marina reveals angiosperm adaptation to the sea.</title>
        <authorList>
            <person name="Olsen J.L."/>
            <person name="Rouze P."/>
            <person name="Verhelst B."/>
            <person name="Lin Y.-C."/>
            <person name="Bayer T."/>
            <person name="Collen J."/>
            <person name="Dattolo E."/>
            <person name="De Paoli E."/>
            <person name="Dittami S."/>
            <person name="Maumus F."/>
            <person name="Michel G."/>
            <person name="Kersting A."/>
            <person name="Lauritano C."/>
            <person name="Lohaus R."/>
            <person name="Toepel M."/>
            <person name="Tonon T."/>
            <person name="Vanneste K."/>
            <person name="Amirebrahimi M."/>
            <person name="Brakel J."/>
            <person name="Bostroem C."/>
            <person name="Chovatia M."/>
            <person name="Grimwood J."/>
            <person name="Jenkins J.W."/>
            <person name="Jueterbock A."/>
            <person name="Mraz A."/>
            <person name="Stam W.T."/>
            <person name="Tice H."/>
            <person name="Bornberg-Bauer E."/>
            <person name="Green P.J."/>
            <person name="Pearson G.A."/>
            <person name="Procaccini G."/>
            <person name="Duarte C.M."/>
            <person name="Schmutz J."/>
            <person name="Reusch T.B.H."/>
            <person name="Van de Peer Y."/>
        </authorList>
    </citation>
    <scope>NUCLEOTIDE SEQUENCE [LARGE SCALE GENOMIC DNA]</scope>
    <source>
        <strain evidence="18">cv. Finnish</strain>
    </source>
</reference>
<comment type="similarity">
    <text evidence="3 11 13">Belongs to the glycosyl hydrolase 13 family.</text>
</comment>
<comment type="catalytic activity">
    <reaction evidence="1 11 14">
        <text>Endohydrolysis of (1-&gt;4)-alpha-D-glucosidic linkages in polysaccharides containing three or more (1-&gt;4)-alpha-linked D-glucose units.</text>
        <dbReference type="EC" id="3.2.1.1"/>
    </reaction>
</comment>
<feature type="active site" description="Proton donor" evidence="12">
    <location>
        <position position="219"/>
    </location>
</feature>
<dbReference type="GO" id="GO:0005987">
    <property type="term" value="P:sucrose catabolic process"/>
    <property type="evidence" value="ECO:0000318"/>
    <property type="project" value="GO_Central"/>
</dbReference>
<sequence>MNNRNSQSVCELEREEVQTLGVTQTGREILFQAFNWESNKDDWWKRLSDKIPSLADSGFTSVWLPPAVQSLSPDGYLPQNLYCLDSSYGSEQLLKDLLQKLREHDIRPMADIVINHRVGTTQGHGGLYNRYDGIPIPWDEHAVTCCSGGLGKKSTGDNFHGFPNIDHSQLFVRKDIIGWLKWLRSLGFDDFRFDFAKGYDPKFVKEYVMEAKPMFAVGEYWDSCSYNGSQLEYNQDNHRQRIINWIDKTGMSCCAAFDFTTKGILQEAVKGELWRLKDCRGKAPGVIGWWSSRSITFIENHDTGSTQSHWPFPSNHVMEGYAYILTHPGIPCVFYDHFYDWGNSIHNQIAKLIAIRRKQGIHSRSVIKILKAQASLYAAAIDDNLCVKLGDGSWCPTGKDWVLATCGIRYAVWCR</sequence>
<dbReference type="InterPro" id="IPR012850">
    <property type="entry name" value="A-amylase_bs_C"/>
</dbReference>
<dbReference type="SUPFAM" id="SSF51445">
    <property type="entry name" value="(Trans)glycosidases"/>
    <property type="match status" value="1"/>
</dbReference>
<evidence type="ECO:0000256" key="6">
    <source>
        <dbReference type="ARBA" id="ARBA00022723"/>
    </source>
</evidence>
<dbReference type="SMART" id="SM00642">
    <property type="entry name" value="Aamy"/>
    <property type="match status" value="1"/>
</dbReference>
<organism evidence="17 18">
    <name type="scientific">Zostera marina</name>
    <name type="common">Eelgrass</name>
    <dbReference type="NCBI Taxonomy" id="29655"/>
    <lineage>
        <taxon>Eukaryota</taxon>
        <taxon>Viridiplantae</taxon>
        <taxon>Streptophyta</taxon>
        <taxon>Embryophyta</taxon>
        <taxon>Tracheophyta</taxon>
        <taxon>Spermatophyta</taxon>
        <taxon>Magnoliopsida</taxon>
        <taxon>Liliopsida</taxon>
        <taxon>Zosteraceae</taxon>
        <taxon>Zostera</taxon>
    </lineage>
</organism>
<dbReference type="InterPro" id="IPR013775">
    <property type="entry name" value="A-amylase_pln"/>
</dbReference>
<dbReference type="GO" id="GO:0005509">
    <property type="term" value="F:calcium ion binding"/>
    <property type="evidence" value="ECO:0007669"/>
    <property type="project" value="UniProtKB-UniRule"/>
</dbReference>
<dbReference type="GO" id="GO:0004556">
    <property type="term" value="F:alpha-amylase activity"/>
    <property type="evidence" value="ECO:0000318"/>
    <property type="project" value="GO_Central"/>
</dbReference>
<dbReference type="Gene3D" id="2.60.40.1180">
    <property type="entry name" value="Golgi alpha-mannosidase II"/>
    <property type="match status" value="1"/>
</dbReference>
<comment type="subunit">
    <text evidence="4">Monomer.</text>
</comment>